<evidence type="ECO:0000313" key="2">
    <source>
        <dbReference type="Proteomes" id="UP000515764"/>
    </source>
</evidence>
<dbReference type="RefSeq" id="WP_185393519.1">
    <property type="nucleotide sequence ID" value="NZ_CP045704.1"/>
</dbReference>
<proteinExistence type="predicted"/>
<name>A0ABX6RSY8_9ACTN</name>
<accession>A0ABX6RSY8</accession>
<evidence type="ECO:0000313" key="1">
    <source>
        <dbReference type="EMBL" id="QNE83755.1"/>
    </source>
</evidence>
<keyword evidence="2" id="KW-1185">Reference proteome</keyword>
<dbReference type="EMBL" id="CP045704">
    <property type="protein sequence ID" value="QNE83755.1"/>
    <property type="molecule type" value="Genomic_DNA"/>
</dbReference>
<reference evidence="2" key="1">
    <citation type="submission" date="2019-10" db="EMBL/GenBank/DDBJ databases">
        <title>Antimicrobial potential of Antarctic Bacteria.</title>
        <authorList>
            <person name="Benaud N."/>
            <person name="Edwards R.J."/>
            <person name="Ferrari B.C."/>
        </authorList>
    </citation>
    <scope>NUCLEOTIDE SEQUENCE [LARGE SCALE GENOMIC DNA]</scope>
    <source>
        <strain evidence="2">NBH77</strain>
    </source>
</reference>
<organism evidence="1 2">
    <name type="scientific">Streptomyces rutgersensis</name>
    <dbReference type="NCBI Taxonomy" id="53451"/>
    <lineage>
        <taxon>Bacteria</taxon>
        <taxon>Bacillati</taxon>
        <taxon>Actinomycetota</taxon>
        <taxon>Actinomycetes</taxon>
        <taxon>Kitasatosporales</taxon>
        <taxon>Streptomycetaceae</taxon>
        <taxon>Streptomyces</taxon>
        <taxon>Streptomyces diastaticus group</taxon>
    </lineage>
</organism>
<sequence length="51" mass="5309">MLDVAGTCRRALSCLRRTLAGADPRRGLGGDGDELLRASFTWVPLPAPGAA</sequence>
<gene>
    <name evidence="1" type="ORF">F0345_23765</name>
</gene>
<protein>
    <submittedName>
        <fullName evidence="1">Uncharacterized protein</fullName>
    </submittedName>
</protein>
<dbReference type="Proteomes" id="UP000515764">
    <property type="component" value="Chromosome"/>
</dbReference>